<dbReference type="InterPro" id="IPR051401">
    <property type="entry name" value="GtrA_CellWall_Glycosyl"/>
</dbReference>
<evidence type="ECO:0000256" key="1">
    <source>
        <dbReference type="ARBA" id="ARBA00004141"/>
    </source>
</evidence>
<reference evidence="8" key="1">
    <citation type="submission" date="2019-08" db="EMBL/GenBank/DDBJ databases">
        <authorList>
            <person name="Kucharzyk K."/>
            <person name="Murdoch R.W."/>
            <person name="Higgins S."/>
            <person name="Loffler F."/>
        </authorList>
    </citation>
    <scope>NUCLEOTIDE SEQUENCE</scope>
</reference>
<feature type="domain" description="GtrA/DPMS transmembrane" evidence="7">
    <location>
        <begin position="19"/>
        <end position="134"/>
    </location>
</feature>
<dbReference type="EMBL" id="VSSQ01094442">
    <property type="protein sequence ID" value="MPN38921.1"/>
    <property type="molecule type" value="Genomic_DNA"/>
</dbReference>
<dbReference type="AlphaFoldDB" id="A0A645HIS4"/>
<protein>
    <recommendedName>
        <fullName evidence="7">GtrA/DPMS transmembrane domain-containing protein</fullName>
    </recommendedName>
</protein>
<sequence>MIDKFIEIYKNGEIKKIIRFCLVGLLNTGVDFLTFYILTTFFYINVYSSQICSYITATFNSYFFNRRFTFQSENGIGGKEFFRFVLVNLTSLLTSLFLMFIFNGLLRLDKMICKGLIAFFTFAVNYLGNRFWVFQKKL</sequence>
<comment type="subcellular location">
    <subcellularLocation>
        <location evidence="1">Membrane</location>
        <topology evidence="1">Multi-pass membrane protein</topology>
    </subcellularLocation>
</comment>
<comment type="similarity">
    <text evidence="2">Belongs to the GtrA family.</text>
</comment>
<feature type="transmembrane region" description="Helical" evidence="6">
    <location>
        <begin position="44"/>
        <end position="64"/>
    </location>
</feature>
<organism evidence="8">
    <name type="scientific">bioreactor metagenome</name>
    <dbReference type="NCBI Taxonomy" id="1076179"/>
    <lineage>
        <taxon>unclassified sequences</taxon>
        <taxon>metagenomes</taxon>
        <taxon>ecological metagenomes</taxon>
    </lineage>
</organism>
<dbReference type="GO" id="GO:0005886">
    <property type="term" value="C:plasma membrane"/>
    <property type="evidence" value="ECO:0007669"/>
    <property type="project" value="TreeGrafter"/>
</dbReference>
<name>A0A645HIS4_9ZZZZ</name>
<evidence type="ECO:0000256" key="6">
    <source>
        <dbReference type="SAM" id="Phobius"/>
    </source>
</evidence>
<feature type="transmembrane region" description="Helical" evidence="6">
    <location>
        <begin position="111"/>
        <end position="128"/>
    </location>
</feature>
<evidence type="ECO:0000313" key="8">
    <source>
        <dbReference type="EMBL" id="MPN38921.1"/>
    </source>
</evidence>
<evidence type="ECO:0000256" key="2">
    <source>
        <dbReference type="ARBA" id="ARBA00009399"/>
    </source>
</evidence>
<accession>A0A645HIS4</accession>
<feature type="transmembrane region" description="Helical" evidence="6">
    <location>
        <begin position="85"/>
        <end position="105"/>
    </location>
</feature>
<evidence type="ECO:0000259" key="7">
    <source>
        <dbReference type="Pfam" id="PF04138"/>
    </source>
</evidence>
<comment type="caution">
    <text evidence="8">The sequence shown here is derived from an EMBL/GenBank/DDBJ whole genome shotgun (WGS) entry which is preliminary data.</text>
</comment>
<keyword evidence="4 6" id="KW-1133">Transmembrane helix</keyword>
<dbReference type="Pfam" id="PF04138">
    <property type="entry name" value="GtrA_DPMS_TM"/>
    <property type="match status" value="1"/>
</dbReference>
<dbReference type="PANTHER" id="PTHR38459:SF1">
    <property type="entry name" value="PROPHAGE BACTOPRENOL-LINKED GLUCOSE TRANSLOCASE HOMOLOG"/>
    <property type="match status" value="1"/>
</dbReference>
<dbReference type="GO" id="GO:0000271">
    <property type="term" value="P:polysaccharide biosynthetic process"/>
    <property type="evidence" value="ECO:0007669"/>
    <property type="project" value="InterPro"/>
</dbReference>
<evidence type="ECO:0000256" key="3">
    <source>
        <dbReference type="ARBA" id="ARBA00022692"/>
    </source>
</evidence>
<evidence type="ECO:0000256" key="4">
    <source>
        <dbReference type="ARBA" id="ARBA00022989"/>
    </source>
</evidence>
<feature type="transmembrane region" description="Helical" evidence="6">
    <location>
        <begin position="20"/>
        <end position="38"/>
    </location>
</feature>
<keyword evidence="3 6" id="KW-0812">Transmembrane</keyword>
<keyword evidence="5 6" id="KW-0472">Membrane</keyword>
<gene>
    <name evidence="8" type="ORF">SDC9_186446</name>
</gene>
<evidence type="ECO:0000256" key="5">
    <source>
        <dbReference type="ARBA" id="ARBA00023136"/>
    </source>
</evidence>
<dbReference type="InterPro" id="IPR007267">
    <property type="entry name" value="GtrA_DPMS_TM"/>
</dbReference>
<proteinExistence type="inferred from homology"/>
<dbReference type="PANTHER" id="PTHR38459">
    <property type="entry name" value="PROPHAGE BACTOPRENOL-LINKED GLUCOSE TRANSLOCASE HOMOLOG"/>
    <property type="match status" value="1"/>
</dbReference>